<sequence>MDPEFLFAADAERAGVNRRQIALRCASGELVRVRPGVYVRSEFWRELPKWDRDHVRIQAAVEQGRSPRILVQQSAAVIWGIPAIGGSSEILLLASDSSHGRRRGELRWTTRRLLEPVTSRNGLQLTSRAQTVLDMAAYLPFERAVPAMDHVLRPDPVRRHPPLNKDALRELSLLLPDQAKRARALRVIDFADSNSHSPGESYSRAKLHRFGFPPPELQHEVITPAGRFRTDFYWKKHSLVGEFDGAVKYGANGSMLAPTWETLTNEKRREDAIRATGAAFVRWSWVNITKSPQDPDGLVQRLVRAGLPRSRRS</sequence>
<reference evidence="2 3" key="1">
    <citation type="submission" date="2024-04" db="EMBL/GenBank/DDBJ databases">
        <title>Arthrobacter sp. from Plains bison fecal sample.</title>
        <authorList>
            <person name="Ruzzini A."/>
        </authorList>
    </citation>
    <scope>NUCLEOTIDE SEQUENCE [LARGE SCALE GENOMIC DNA]</scope>
    <source>
        <strain evidence="2 3">EINP1</strain>
    </source>
</reference>
<evidence type="ECO:0000313" key="3">
    <source>
        <dbReference type="Proteomes" id="UP001448858"/>
    </source>
</evidence>
<dbReference type="RefSeq" id="WP_342022197.1">
    <property type="nucleotide sequence ID" value="NZ_CP151657.1"/>
</dbReference>
<name>A0ABZ2ZUP0_9MICC</name>
<dbReference type="Pfam" id="PF13338">
    <property type="entry name" value="AbiEi_4"/>
    <property type="match status" value="1"/>
</dbReference>
<evidence type="ECO:0000259" key="1">
    <source>
        <dbReference type="Pfam" id="PF13338"/>
    </source>
</evidence>
<protein>
    <submittedName>
        <fullName evidence="2">Type IV toxin-antitoxin system AbiEi family antitoxin domain-containing protein</fullName>
    </submittedName>
</protein>
<gene>
    <name evidence="2" type="ORF">AAE021_10050</name>
</gene>
<dbReference type="EMBL" id="CP151657">
    <property type="protein sequence ID" value="WZP14544.1"/>
    <property type="molecule type" value="Genomic_DNA"/>
</dbReference>
<feature type="domain" description="AbiEi antitoxin N-terminal" evidence="1">
    <location>
        <begin position="9"/>
        <end position="39"/>
    </location>
</feature>
<evidence type="ECO:0000313" key="2">
    <source>
        <dbReference type="EMBL" id="WZP14544.1"/>
    </source>
</evidence>
<dbReference type="Proteomes" id="UP001448858">
    <property type="component" value="Chromosome"/>
</dbReference>
<accession>A0ABZ2ZUP0</accession>
<keyword evidence="3" id="KW-1185">Reference proteome</keyword>
<organism evidence="2 3">
    <name type="scientific">Arthrobacter citreus</name>
    <dbReference type="NCBI Taxonomy" id="1670"/>
    <lineage>
        <taxon>Bacteria</taxon>
        <taxon>Bacillati</taxon>
        <taxon>Actinomycetota</taxon>
        <taxon>Actinomycetes</taxon>
        <taxon>Micrococcales</taxon>
        <taxon>Micrococcaceae</taxon>
        <taxon>Arthrobacter</taxon>
    </lineage>
</organism>
<proteinExistence type="predicted"/>
<dbReference type="InterPro" id="IPR025159">
    <property type="entry name" value="AbiEi_N"/>
</dbReference>